<keyword evidence="4" id="KW-1185">Reference proteome</keyword>
<dbReference type="EC" id="3.1.3.27" evidence="3"/>
<feature type="transmembrane region" description="Helical" evidence="1">
    <location>
        <begin position="89"/>
        <end position="112"/>
    </location>
</feature>
<dbReference type="PIRSF" id="PIRSF006162">
    <property type="entry name" value="PgpA"/>
    <property type="match status" value="1"/>
</dbReference>
<keyword evidence="1" id="KW-0472">Membrane</keyword>
<feature type="transmembrane region" description="Helical" evidence="1">
    <location>
        <begin position="49"/>
        <end position="68"/>
    </location>
</feature>
<dbReference type="PATRIC" id="fig|1121451.3.peg.2817"/>
<protein>
    <submittedName>
        <fullName evidence="3">Phosphatidylglycerophosphatase A</fullName>
        <ecNumber evidence="3">3.1.3.27</ecNumber>
    </submittedName>
</protein>
<dbReference type="AlphaFoldDB" id="L0RDP5"/>
<dbReference type="Pfam" id="PF04608">
    <property type="entry name" value="PgpA"/>
    <property type="match status" value="1"/>
</dbReference>
<dbReference type="PANTHER" id="PTHR36305:SF1">
    <property type="entry name" value="PHOSPHATIDYLGLYCEROPHOSPHATASE A"/>
    <property type="match status" value="1"/>
</dbReference>
<evidence type="ECO:0000313" key="3">
    <source>
        <dbReference type="EMBL" id="CCO24874.1"/>
    </source>
</evidence>
<name>L0RDP5_9BACT</name>
<proteinExistence type="predicted"/>
<dbReference type="InterPro" id="IPR026037">
    <property type="entry name" value="PgpA"/>
</dbReference>
<dbReference type="CDD" id="cd06971">
    <property type="entry name" value="PgpA"/>
    <property type="match status" value="1"/>
</dbReference>
<evidence type="ECO:0000256" key="1">
    <source>
        <dbReference type="SAM" id="Phobius"/>
    </source>
</evidence>
<dbReference type="RefSeq" id="WP_015337472.1">
    <property type="nucleotide sequence ID" value="NC_020055.1"/>
</dbReference>
<evidence type="ECO:0000259" key="2">
    <source>
        <dbReference type="Pfam" id="PF04608"/>
    </source>
</evidence>
<dbReference type="SUPFAM" id="SSF101307">
    <property type="entry name" value="YutG-like"/>
    <property type="match status" value="1"/>
</dbReference>
<dbReference type="KEGG" id="dhy:DESAM_22607"/>
<dbReference type="PANTHER" id="PTHR36305">
    <property type="entry name" value="PHOSPHATIDYLGLYCEROPHOSPHATASE A"/>
    <property type="match status" value="1"/>
</dbReference>
<dbReference type="HOGENOM" id="CLU_103734_0_1_7"/>
<dbReference type="STRING" id="1121451.DESAM_22607"/>
<dbReference type="InterPro" id="IPR007686">
    <property type="entry name" value="YutG/PgpA"/>
</dbReference>
<dbReference type="Proteomes" id="UP000010808">
    <property type="component" value="Chromosome"/>
</dbReference>
<feature type="transmembrane region" description="Helical" evidence="1">
    <location>
        <begin position="132"/>
        <end position="152"/>
    </location>
</feature>
<dbReference type="UniPathway" id="UPA00084">
    <property type="reaction ID" value="UER00504"/>
</dbReference>
<organism evidence="3 4">
    <name type="scientific">Maridesulfovibrio hydrothermalis AM13 = DSM 14728</name>
    <dbReference type="NCBI Taxonomy" id="1121451"/>
    <lineage>
        <taxon>Bacteria</taxon>
        <taxon>Pseudomonadati</taxon>
        <taxon>Thermodesulfobacteriota</taxon>
        <taxon>Desulfovibrionia</taxon>
        <taxon>Desulfovibrionales</taxon>
        <taxon>Desulfovibrionaceae</taxon>
        <taxon>Maridesulfovibrio</taxon>
    </lineage>
</organism>
<keyword evidence="1" id="KW-1133">Transmembrane helix</keyword>
<reference evidence="3 4" key="1">
    <citation type="submission" date="2012-10" db="EMBL/GenBank/DDBJ databases">
        <authorList>
            <person name="Genoscope - CEA"/>
        </authorList>
    </citation>
    <scope>NUCLEOTIDE SEQUENCE [LARGE SCALE GENOMIC DNA]</scope>
    <source>
        <strain evidence="4">AM13 / DSM 14728</strain>
    </source>
</reference>
<dbReference type="InterPro" id="IPR036681">
    <property type="entry name" value="PgpA-like_sf"/>
</dbReference>
<keyword evidence="3" id="KW-0378">Hydrolase</keyword>
<dbReference type="EMBL" id="FO203522">
    <property type="protein sequence ID" value="CCO24874.1"/>
    <property type="molecule type" value="Genomic_DNA"/>
</dbReference>
<dbReference type="GO" id="GO:0008962">
    <property type="term" value="F:phosphatidylglycerophosphatase activity"/>
    <property type="evidence" value="ECO:0007669"/>
    <property type="project" value="UniProtKB-EC"/>
</dbReference>
<accession>L0RDP5</accession>
<evidence type="ECO:0000313" key="4">
    <source>
        <dbReference type="Proteomes" id="UP000010808"/>
    </source>
</evidence>
<feature type="domain" description="YutG/PgpA" evidence="2">
    <location>
        <begin position="13"/>
        <end position="152"/>
    </location>
</feature>
<sequence>MPMKKIRINLTQIATLGPVGFLPKAPGTWGSAAAVITAPFLFFPLPLPVKLIVLGLLFYFGAKACTAAENDLGIKDPGCVVIDEVLGQWLVFLPFSAVVGWQVIAGFILFRIFDIYKPWPVKASEKWLKSGWGVMIDDVFAGLYAMLGVWLLRYIT</sequence>
<dbReference type="GO" id="GO:0006655">
    <property type="term" value="P:phosphatidylglycerol biosynthetic process"/>
    <property type="evidence" value="ECO:0007669"/>
    <property type="project" value="UniProtKB-UniPathway"/>
</dbReference>
<gene>
    <name evidence="3" type="primary">pgpA</name>
    <name evidence="3" type="ORF">DESAM_22607</name>
</gene>
<dbReference type="eggNOG" id="COG1267">
    <property type="taxonomic scope" value="Bacteria"/>
</dbReference>
<keyword evidence="1" id="KW-0812">Transmembrane</keyword>